<evidence type="ECO:0000259" key="2">
    <source>
        <dbReference type="Pfam" id="PF00171"/>
    </source>
</evidence>
<protein>
    <submittedName>
        <fullName evidence="3">Aldehyde dehydrogenase (NADP(+))</fullName>
    </submittedName>
</protein>
<dbReference type="EMBL" id="PNQX01000003">
    <property type="protein sequence ID" value="PMQ18906.1"/>
    <property type="molecule type" value="Genomic_DNA"/>
</dbReference>
<dbReference type="Pfam" id="PF00171">
    <property type="entry name" value="Aldedh"/>
    <property type="match status" value="1"/>
</dbReference>
<dbReference type="AlphaFoldDB" id="A0A2N7RYD8"/>
<accession>A0A2N7RYD8</accession>
<organism evidence="3 4">
    <name type="scientific">Glutamicibacter arilaitensis</name>
    <dbReference type="NCBI Taxonomy" id="256701"/>
    <lineage>
        <taxon>Bacteria</taxon>
        <taxon>Bacillati</taxon>
        <taxon>Actinomycetota</taxon>
        <taxon>Actinomycetes</taxon>
        <taxon>Micrococcales</taxon>
        <taxon>Micrococcaceae</taxon>
        <taxon>Glutamicibacter</taxon>
    </lineage>
</organism>
<sequence>MKFLPSQLPIPIKDQSPSRFRWVTSQTSKIHRRSSTMAQTTIEQTTAAQLEQILDNAQKTSAQWALTPAAERARIIEHAAAALEAAGDTLVALATEETNLPEARLRGELKRTAFQLGLFGETIRDGACFDARIDHADAQWPMGAARPDLRRILIPVGPVLVFAASNFPFAFSVAGGDTASALAAGNAVVLKAHSGHPKLSQATASIFAAALEEAGAPEGLFSIIFGTASGSAAIEDPRIKAAGFTGSIPGGRALFDKANARPEPIPFFGELGSNNPVFVTSSAAASNAEGIVDQFIGSFTMGAGQFCTKPGTLVVPEDSNFTQILASKELPAVHKLLNERIEAGYLQTLSQLKSHEGVEVLAQHPEAENDQIQPTLLVTTGEQLLADPQALQEECFGPAALVVTYKDEAQLLEIAGSFSGQLTATICGEESDDVAQLLFTLQNKAGRVLWNQWPTGVSVTYAQQHGGPYPASTVANSTSVGTAAIIRFLRPVAYQGFPQNLLPAALQDNSEGTQLLNGQRQR</sequence>
<dbReference type="CDD" id="cd07129">
    <property type="entry name" value="ALDH_KGSADH"/>
    <property type="match status" value="1"/>
</dbReference>
<dbReference type="InterPro" id="IPR016162">
    <property type="entry name" value="Ald_DH_N"/>
</dbReference>
<evidence type="ECO:0000313" key="4">
    <source>
        <dbReference type="Proteomes" id="UP000235739"/>
    </source>
</evidence>
<feature type="domain" description="Aldehyde dehydrogenase" evidence="2">
    <location>
        <begin position="22"/>
        <end position="467"/>
    </location>
</feature>
<keyword evidence="1" id="KW-0560">Oxidoreductase</keyword>
<dbReference type="InterPro" id="IPR015590">
    <property type="entry name" value="Aldehyde_DH_dom"/>
</dbReference>
<dbReference type="Proteomes" id="UP000235739">
    <property type="component" value="Unassembled WGS sequence"/>
</dbReference>
<name>A0A2N7RYD8_9MICC</name>
<comment type="caution">
    <text evidence="3">The sequence shown here is derived from an EMBL/GenBank/DDBJ whole genome shotgun (WGS) entry which is preliminary data.</text>
</comment>
<dbReference type="PANTHER" id="PTHR43353">
    <property type="entry name" value="SUCCINATE-SEMIALDEHYDE DEHYDROGENASE, MITOCHONDRIAL"/>
    <property type="match status" value="1"/>
</dbReference>
<dbReference type="InterPro" id="IPR016163">
    <property type="entry name" value="Ald_DH_C"/>
</dbReference>
<dbReference type="SUPFAM" id="SSF53720">
    <property type="entry name" value="ALDH-like"/>
    <property type="match status" value="1"/>
</dbReference>
<dbReference type="Gene3D" id="3.40.605.10">
    <property type="entry name" value="Aldehyde Dehydrogenase, Chain A, domain 1"/>
    <property type="match status" value="1"/>
</dbReference>
<gene>
    <name evidence="3" type="ORF">CIK84_16120</name>
</gene>
<proteinExistence type="predicted"/>
<evidence type="ECO:0000256" key="1">
    <source>
        <dbReference type="ARBA" id="ARBA00023002"/>
    </source>
</evidence>
<dbReference type="InterPro" id="IPR044151">
    <property type="entry name" value="ALDH_KGSADH"/>
</dbReference>
<dbReference type="GO" id="GO:0016620">
    <property type="term" value="F:oxidoreductase activity, acting on the aldehyde or oxo group of donors, NAD or NADP as acceptor"/>
    <property type="evidence" value="ECO:0007669"/>
    <property type="project" value="InterPro"/>
</dbReference>
<dbReference type="Gene3D" id="3.40.309.10">
    <property type="entry name" value="Aldehyde Dehydrogenase, Chain A, domain 2"/>
    <property type="match status" value="1"/>
</dbReference>
<reference evidence="3 4" key="1">
    <citation type="journal article" date="2017" name="Elife">
        <title>Extensive horizontal gene transfer in cheese-associated bacteria.</title>
        <authorList>
            <person name="Bonham K.S."/>
            <person name="Wolfe B.E."/>
            <person name="Dutton R.J."/>
        </authorList>
    </citation>
    <scope>NUCLEOTIDE SEQUENCE [LARGE SCALE GENOMIC DNA]</scope>
    <source>
        <strain evidence="3 4">JB182</strain>
    </source>
</reference>
<dbReference type="PANTHER" id="PTHR43353:SF3">
    <property type="entry name" value="ALDEHYDE DEHYDROGENASE-RELATED"/>
    <property type="match status" value="1"/>
</dbReference>
<evidence type="ECO:0000313" key="3">
    <source>
        <dbReference type="EMBL" id="PMQ18906.1"/>
    </source>
</evidence>
<dbReference type="InterPro" id="IPR016161">
    <property type="entry name" value="Ald_DH/histidinol_DH"/>
</dbReference>
<dbReference type="InterPro" id="IPR050740">
    <property type="entry name" value="Aldehyde_DH_Superfamily"/>
</dbReference>